<reference evidence="2 3" key="1">
    <citation type="journal article" date="2012" name="Genet. Mol. Biol.">
        <title>Analysis of 16S rRNA and mxaF genes revealing insights into Methylobacterium niche-specific plant association.</title>
        <authorList>
            <person name="Dourado M.N."/>
            <person name="Andreote F.D."/>
            <person name="Dini-Andreote F."/>
            <person name="Conti R."/>
            <person name="Araujo J.M."/>
            <person name="Araujo W.L."/>
        </authorList>
    </citation>
    <scope>NUCLEOTIDE SEQUENCE [LARGE SCALE GENOMIC DNA]</scope>
    <source>
        <strain evidence="2 3">TC3-10</strain>
    </source>
</reference>
<dbReference type="Gene3D" id="3.90.660.10">
    <property type="match status" value="1"/>
</dbReference>
<name>A0ABU7TWI8_9HYPH</name>
<dbReference type="PANTHER" id="PTHR16128">
    <property type="entry name" value="FAD/NAD(P)-BINDING OXIDOREDUCTASE FAMILY PROTEIN"/>
    <property type="match status" value="1"/>
</dbReference>
<accession>A0ABU7TWI8</accession>
<sequence length="313" mass="33116">MNEHGIVAVLGAGIAGAAAARRLSESGLHVRVFDKGRGVGGRMATRRVGGMQFDHGAQFMRARGPAFAAELDRWAQRGIAVPWAGSDRYVGLPGMTEPVRALLAGLPVSRATTIVRLRRQRSCWHVEDASGTVHGPFDGVAITFPAPQVATLLAASGVALPGIGRAAYAPCWSLMVATDASPPDVLIEPRTDPVGLIAHDSSKPGRPAGCRLTVHATPDWSRRHLETPREAVVAELLGAAEDVLGTGLRPSYAEAHRWRYARVETALQKPCLYDPDLRLGAAGDWCLGAHIEAAYDSGEALARGLVADLGRPA</sequence>
<gene>
    <name evidence="2" type="ORF">MOTC310_29310</name>
</gene>
<organism evidence="2 3">
    <name type="scientific">Methylobacterium oryzae</name>
    <dbReference type="NCBI Taxonomy" id="334852"/>
    <lineage>
        <taxon>Bacteria</taxon>
        <taxon>Pseudomonadati</taxon>
        <taxon>Pseudomonadota</taxon>
        <taxon>Alphaproteobacteria</taxon>
        <taxon>Hyphomicrobiales</taxon>
        <taxon>Methylobacteriaceae</taxon>
        <taxon>Methylobacterium</taxon>
    </lineage>
</organism>
<dbReference type="PANTHER" id="PTHR16128:SF5">
    <property type="entry name" value="FAD_NAD(P)-BINDING OXIDOREDUCTASE FAMILY PROTEIN"/>
    <property type="match status" value="1"/>
</dbReference>
<dbReference type="Pfam" id="PF01593">
    <property type="entry name" value="Amino_oxidase"/>
    <property type="match status" value="1"/>
</dbReference>
<dbReference type="InterPro" id="IPR036188">
    <property type="entry name" value="FAD/NAD-bd_sf"/>
</dbReference>
<keyword evidence="3" id="KW-1185">Reference proteome</keyword>
<dbReference type="RefSeq" id="WP_331304318.1">
    <property type="nucleotide sequence ID" value="NZ_MLCA01000016.1"/>
</dbReference>
<feature type="domain" description="Amine oxidase" evidence="1">
    <location>
        <begin position="89"/>
        <end position="303"/>
    </location>
</feature>
<protein>
    <submittedName>
        <fullName evidence="2">FAD-dependent oxidoreductase</fullName>
    </submittedName>
</protein>
<dbReference type="SUPFAM" id="SSF51905">
    <property type="entry name" value="FAD/NAD(P)-binding domain"/>
    <property type="match status" value="1"/>
</dbReference>
<dbReference type="InterPro" id="IPR002937">
    <property type="entry name" value="Amino_oxidase"/>
</dbReference>
<dbReference type="Pfam" id="PF13450">
    <property type="entry name" value="NAD_binding_8"/>
    <property type="match status" value="1"/>
</dbReference>
<evidence type="ECO:0000313" key="2">
    <source>
        <dbReference type="EMBL" id="MEE7494294.1"/>
    </source>
</evidence>
<proteinExistence type="predicted"/>
<evidence type="ECO:0000313" key="3">
    <source>
        <dbReference type="Proteomes" id="UP001355206"/>
    </source>
</evidence>
<evidence type="ECO:0000259" key="1">
    <source>
        <dbReference type="Pfam" id="PF01593"/>
    </source>
</evidence>
<dbReference type="Gene3D" id="3.50.50.60">
    <property type="entry name" value="FAD/NAD(P)-binding domain"/>
    <property type="match status" value="1"/>
</dbReference>
<dbReference type="EMBL" id="MLCA01000016">
    <property type="protein sequence ID" value="MEE7494294.1"/>
    <property type="molecule type" value="Genomic_DNA"/>
</dbReference>
<dbReference type="Proteomes" id="UP001355206">
    <property type="component" value="Unassembled WGS sequence"/>
</dbReference>
<comment type="caution">
    <text evidence="2">The sequence shown here is derived from an EMBL/GenBank/DDBJ whole genome shotgun (WGS) entry which is preliminary data.</text>
</comment>